<evidence type="ECO:0000313" key="2">
    <source>
        <dbReference type="Proteomes" id="UP000215703"/>
    </source>
</evidence>
<dbReference type="SUPFAM" id="SSF48317">
    <property type="entry name" value="Acid phosphatase/Vanadium-dependent haloperoxidase"/>
    <property type="match status" value="1"/>
</dbReference>
<sequence>MPLPGFPSPSHSAKPRAMNRTGLFIALALWLVIGVVFGLYPELDLKLASLFFDPQTKTFPLKLNDWAGFARDAAMWVAWAFVLPSLVALVVKMIRPDRPLMVSGRAIVFLLVTIIMSAGILTNLTFKTYWGRPRPVVVTEFAGDQQFVAWWDPRGDCVRNCSFFSGEGATAFWTLAPAALAPPAWRPLAYAGAVVFGAVTSGLRMAFGGHFFTDVAIAGLVSFVVIWFAYALIYRWPRTRFSDEAVDAALTRLNMPAYRLRRRLFSGKTGPEPSV</sequence>
<gene>
    <name evidence="1" type="ORF">CIT37_11825</name>
</gene>
<dbReference type="Gene3D" id="1.20.144.10">
    <property type="entry name" value="Phosphatidic acid phosphatase type 2/haloperoxidase"/>
    <property type="match status" value="1"/>
</dbReference>
<dbReference type="KEGG" id="bot:CIT37_11825"/>
<dbReference type="Pfam" id="PF01569">
    <property type="entry name" value="PAP2"/>
    <property type="match status" value="1"/>
</dbReference>
<organism evidence="1 2">
    <name type="scientific">Bradyrhizobium ottawaense</name>
    <dbReference type="NCBI Taxonomy" id="931866"/>
    <lineage>
        <taxon>Bacteria</taxon>
        <taxon>Pseudomonadati</taxon>
        <taxon>Pseudomonadota</taxon>
        <taxon>Alphaproteobacteria</taxon>
        <taxon>Hyphomicrobiales</taxon>
        <taxon>Nitrobacteraceae</taxon>
        <taxon>Bradyrhizobium</taxon>
    </lineage>
</organism>
<accession>A0A2U8P502</accession>
<name>A0A2U8P502_9BRAD</name>
<reference evidence="1 2" key="2">
    <citation type="journal article" date="2017" name="Syst. Appl. Microbiol.">
        <title>Soybeans inoculated with root zone soils of Canadian native legumes harbour diverse and novel Bradyrhizobium spp. that possess agricultural potential.</title>
        <authorList>
            <person name="Bromfield E.S.P."/>
            <person name="Cloutier S."/>
            <person name="Tambong J.T."/>
            <person name="Tran Thi T.V."/>
        </authorList>
    </citation>
    <scope>NUCLEOTIDE SEQUENCE [LARGE SCALE GENOMIC DNA]</scope>
    <source>
        <strain evidence="1 2">OO99</strain>
    </source>
</reference>
<dbReference type="Proteomes" id="UP000215703">
    <property type="component" value="Chromosome"/>
</dbReference>
<dbReference type="InterPro" id="IPR036938">
    <property type="entry name" value="PAP2/HPO_sf"/>
</dbReference>
<evidence type="ECO:0000313" key="1">
    <source>
        <dbReference type="EMBL" id="AWL92820.1"/>
    </source>
</evidence>
<dbReference type="SMART" id="SM00014">
    <property type="entry name" value="acidPPc"/>
    <property type="match status" value="1"/>
</dbReference>
<dbReference type="CDD" id="cd03396">
    <property type="entry name" value="PAP2_like_6"/>
    <property type="match status" value="1"/>
</dbReference>
<protein>
    <submittedName>
        <fullName evidence="1">PAP2 family protein</fullName>
    </submittedName>
</protein>
<reference evidence="1 2" key="1">
    <citation type="journal article" date="2014" name="Int. J. Syst. Evol. Microbiol.">
        <title>Bradyrhizobium ottawaense sp. nov., a symbiotic nitrogen fixing bacterium from root nodules of soybeans in Canada.</title>
        <authorList>
            <person name="Yu X."/>
            <person name="Cloutier S."/>
            <person name="Tambong J.T."/>
            <person name="Bromfield E.S."/>
        </authorList>
    </citation>
    <scope>NUCLEOTIDE SEQUENCE [LARGE SCALE GENOMIC DNA]</scope>
    <source>
        <strain evidence="1 2">OO99</strain>
    </source>
</reference>
<proteinExistence type="predicted"/>
<dbReference type="AlphaFoldDB" id="A0A2U8P502"/>
<dbReference type="InterPro" id="IPR000326">
    <property type="entry name" value="PAP2/HPO"/>
</dbReference>
<dbReference type="EMBL" id="CP029425">
    <property type="protein sequence ID" value="AWL92820.1"/>
    <property type="molecule type" value="Genomic_DNA"/>
</dbReference>